<evidence type="ECO:0000313" key="9">
    <source>
        <dbReference type="Proteomes" id="UP000736335"/>
    </source>
</evidence>
<keyword evidence="8" id="KW-0647">Proteasome</keyword>
<dbReference type="PANTHER" id="PTHR14145">
    <property type="entry name" value="26S PROTESOME SUBUNIT 6"/>
    <property type="match status" value="1"/>
</dbReference>
<organism evidence="8 9">
    <name type="scientific">Thelephora terrestris</name>
    <dbReference type="NCBI Taxonomy" id="56493"/>
    <lineage>
        <taxon>Eukaryota</taxon>
        <taxon>Fungi</taxon>
        <taxon>Dikarya</taxon>
        <taxon>Basidiomycota</taxon>
        <taxon>Agaricomycotina</taxon>
        <taxon>Agaricomycetes</taxon>
        <taxon>Thelephorales</taxon>
        <taxon>Thelephoraceae</taxon>
        <taxon>Thelephora</taxon>
    </lineage>
</organism>
<dbReference type="Pfam" id="PF01399">
    <property type="entry name" value="PCI"/>
    <property type="match status" value="1"/>
</dbReference>
<evidence type="ECO:0000256" key="6">
    <source>
        <dbReference type="ARBA" id="ARBA00023242"/>
    </source>
</evidence>
<dbReference type="InterPro" id="IPR000717">
    <property type="entry name" value="PCI_dom"/>
</dbReference>
<evidence type="ECO:0000259" key="7">
    <source>
        <dbReference type="PROSITE" id="PS50250"/>
    </source>
</evidence>
<keyword evidence="6" id="KW-0539">Nucleus</keyword>
<dbReference type="Pfam" id="PF10602">
    <property type="entry name" value="RPN7"/>
    <property type="match status" value="1"/>
</dbReference>
<evidence type="ECO:0000256" key="5">
    <source>
        <dbReference type="ARBA" id="ARBA00022790"/>
    </source>
</evidence>
<dbReference type="InterPro" id="IPR036390">
    <property type="entry name" value="WH_DNA-bd_sf"/>
</dbReference>
<dbReference type="SMART" id="SM00088">
    <property type="entry name" value="PINT"/>
    <property type="match status" value="1"/>
</dbReference>
<comment type="caution">
    <text evidence="8">The sequence shown here is derived from an EMBL/GenBank/DDBJ whole genome shotgun (WGS) entry which is preliminary data.</text>
</comment>
<name>A0A9P6HAK4_9AGAM</name>
<dbReference type="InterPro" id="IPR045135">
    <property type="entry name" value="Rpn7_N"/>
</dbReference>
<dbReference type="AlphaFoldDB" id="A0A9P6HAK4"/>
<dbReference type="InterPro" id="IPR019585">
    <property type="entry name" value="Rpn7/CSN1"/>
</dbReference>
<dbReference type="EMBL" id="WIUZ02000014">
    <property type="protein sequence ID" value="KAF9781189.1"/>
    <property type="molecule type" value="Genomic_DNA"/>
</dbReference>
<evidence type="ECO:0000256" key="1">
    <source>
        <dbReference type="ARBA" id="ARBA00004123"/>
    </source>
</evidence>
<sequence length="481" mass="53525">MDVDEDTSQNLRGATRGIPTPIVLVDDNHPFDIEAYSSSYTGRTAVDRLVYIIGLCPALAVPALQLAVQHIFKTRDVDLYRSATGAYDVIAANAQLPPAAEVAPLDQAWYDEWTSKNLSERTRLEVELKTYTSNMIKESIRMAHRDLGQFFLSVGDYTSALKHFTKIRESCTTSQHVVDMCIAVLELLILQGNYSHISTYVFKADTALDAASNAASAISTSATAGAGPGKKSQERAKWQTRLDFASAISHLGQGNYEKAAKLFLKLGPAKELGDWIGKLISPGDIGIAGTLCALASLSRSAIKSQLLENELFSIYIEYEPHVRELVEAYMASKFNTVLELLERYSTRHVIDVHFGHHVKNLTGLIKSRALVLYFQPFSSIKLERMATAFGWTVQQVEEQVVNLIQAGEIRGRVDSQNKILKAKETDPRSELFVRALRSGKEMQATNRKLLLRMRLQQADLVVKAPKNRGEGILRQAEYFNE</sequence>
<dbReference type="GO" id="GO:0005737">
    <property type="term" value="C:cytoplasm"/>
    <property type="evidence" value="ECO:0007669"/>
    <property type="project" value="UniProtKB-SubCell"/>
</dbReference>
<proteinExistence type="inferred from homology"/>
<reference evidence="8" key="2">
    <citation type="submission" date="2020-11" db="EMBL/GenBank/DDBJ databases">
        <authorList>
            <consortium name="DOE Joint Genome Institute"/>
            <person name="Kuo A."/>
            <person name="Miyauchi S."/>
            <person name="Kiss E."/>
            <person name="Drula E."/>
            <person name="Kohler A."/>
            <person name="Sanchez-Garcia M."/>
            <person name="Andreopoulos B."/>
            <person name="Barry K.W."/>
            <person name="Bonito G."/>
            <person name="Buee M."/>
            <person name="Carver A."/>
            <person name="Chen C."/>
            <person name="Cichocki N."/>
            <person name="Clum A."/>
            <person name="Culley D."/>
            <person name="Crous P.W."/>
            <person name="Fauchery L."/>
            <person name="Girlanda M."/>
            <person name="Hayes R."/>
            <person name="Keri Z."/>
            <person name="Labutti K."/>
            <person name="Lipzen A."/>
            <person name="Lombard V."/>
            <person name="Magnuson J."/>
            <person name="Maillard F."/>
            <person name="Morin E."/>
            <person name="Murat C."/>
            <person name="Nolan M."/>
            <person name="Ohm R."/>
            <person name="Pangilinan J."/>
            <person name="Pereira M."/>
            <person name="Perotto S."/>
            <person name="Peter M."/>
            <person name="Riley R."/>
            <person name="Sitrit Y."/>
            <person name="Stielow B."/>
            <person name="Szollosi G."/>
            <person name="Zifcakova L."/>
            <person name="Stursova M."/>
            <person name="Spatafora J.W."/>
            <person name="Tedersoo L."/>
            <person name="Vaario L.-M."/>
            <person name="Yamada A."/>
            <person name="Yan M."/>
            <person name="Wang P."/>
            <person name="Xu J."/>
            <person name="Bruns T."/>
            <person name="Baldrian P."/>
            <person name="Vilgalys R."/>
            <person name="Henrissat B."/>
            <person name="Grigoriev I.V."/>
            <person name="Hibbett D."/>
            <person name="Nagy L.G."/>
            <person name="Martin F.M."/>
        </authorList>
    </citation>
    <scope>NUCLEOTIDE SEQUENCE</scope>
    <source>
        <strain evidence="8">UH-Tt-Lm1</strain>
    </source>
</reference>
<dbReference type="GO" id="GO:0008180">
    <property type="term" value="C:COP9 signalosome"/>
    <property type="evidence" value="ECO:0007669"/>
    <property type="project" value="UniProtKB-KW"/>
</dbReference>
<dbReference type="PANTHER" id="PTHR14145:SF2">
    <property type="entry name" value="COP9 SIGNALOSOME COMPLEX SUBUNIT 1"/>
    <property type="match status" value="1"/>
</dbReference>
<protein>
    <submittedName>
        <fullName evidence="8">26S proteasome subunit RPN7-domain-containing protein</fullName>
    </submittedName>
</protein>
<dbReference type="Proteomes" id="UP000736335">
    <property type="component" value="Unassembled WGS sequence"/>
</dbReference>
<keyword evidence="5" id="KW-0736">Signalosome</keyword>
<evidence type="ECO:0000256" key="2">
    <source>
        <dbReference type="ARBA" id="ARBA00004496"/>
    </source>
</evidence>
<dbReference type="SUPFAM" id="SSF46785">
    <property type="entry name" value="Winged helix' DNA-binding domain"/>
    <property type="match status" value="1"/>
</dbReference>
<keyword evidence="9" id="KW-1185">Reference proteome</keyword>
<reference evidence="8" key="1">
    <citation type="journal article" date="2020" name="Nat. Commun.">
        <title>Large-scale genome sequencing of mycorrhizal fungi provides insights into the early evolution of symbiotic traits.</title>
        <authorList>
            <person name="Miyauchi S."/>
            <person name="Kiss E."/>
            <person name="Kuo A."/>
            <person name="Drula E."/>
            <person name="Kohler A."/>
            <person name="Sanchez-Garcia M."/>
            <person name="Morin E."/>
            <person name="Andreopoulos B."/>
            <person name="Barry K.W."/>
            <person name="Bonito G."/>
            <person name="Buee M."/>
            <person name="Carver A."/>
            <person name="Chen C."/>
            <person name="Cichocki N."/>
            <person name="Clum A."/>
            <person name="Culley D."/>
            <person name="Crous P.W."/>
            <person name="Fauchery L."/>
            <person name="Girlanda M."/>
            <person name="Hayes R.D."/>
            <person name="Keri Z."/>
            <person name="LaButti K."/>
            <person name="Lipzen A."/>
            <person name="Lombard V."/>
            <person name="Magnuson J."/>
            <person name="Maillard F."/>
            <person name="Murat C."/>
            <person name="Nolan M."/>
            <person name="Ohm R.A."/>
            <person name="Pangilinan J."/>
            <person name="Pereira M.F."/>
            <person name="Perotto S."/>
            <person name="Peter M."/>
            <person name="Pfister S."/>
            <person name="Riley R."/>
            <person name="Sitrit Y."/>
            <person name="Stielow J.B."/>
            <person name="Szollosi G."/>
            <person name="Zifcakova L."/>
            <person name="Stursova M."/>
            <person name="Spatafora J.W."/>
            <person name="Tedersoo L."/>
            <person name="Vaario L.M."/>
            <person name="Yamada A."/>
            <person name="Yan M."/>
            <person name="Wang P."/>
            <person name="Xu J."/>
            <person name="Bruns T."/>
            <person name="Baldrian P."/>
            <person name="Vilgalys R."/>
            <person name="Dunand C."/>
            <person name="Henrissat B."/>
            <person name="Grigoriev I.V."/>
            <person name="Hibbett D."/>
            <person name="Nagy L.G."/>
            <person name="Martin F.M."/>
        </authorList>
    </citation>
    <scope>NUCLEOTIDE SEQUENCE</scope>
    <source>
        <strain evidence="8">UH-Tt-Lm1</strain>
    </source>
</reference>
<evidence type="ECO:0000313" key="8">
    <source>
        <dbReference type="EMBL" id="KAF9781189.1"/>
    </source>
</evidence>
<feature type="domain" description="PCI" evidence="7">
    <location>
        <begin position="233"/>
        <end position="427"/>
    </location>
</feature>
<evidence type="ECO:0000256" key="3">
    <source>
        <dbReference type="ARBA" id="ARBA00008793"/>
    </source>
</evidence>
<gene>
    <name evidence="8" type="ORF">BJ322DRAFT_1213233</name>
</gene>
<evidence type="ECO:0000256" key="4">
    <source>
        <dbReference type="ARBA" id="ARBA00022490"/>
    </source>
</evidence>
<dbReference type="Gene3D" id="1.25.40.570">
    <property type="match status" value="1"/>
</dbReference>
<comment type="similarity">
    <text evidence="3">Belongs to the CSN1 family.</text>
</comment>
<dbReference type="PROSITE" id="PS50250">
    <property type="entry name" value="PCI"/>
    <property type="match status" value="1"/>
</dbReference>
<keyword evidence="4" id="KW-0963">Cytoplasm</keyword>
<comment type="subcellular location">
    <subcellularLocation>
        <location evidence="2">Cytoplasm</location>
    </subcellularLocation>
    <subcellularLocation>
        <location evidence="1">Nucleus</location>
    </subcellularLocation>
</comment>
<dbReference type="GO" id="GO:0000502">
    <property type="term" value="C:proteasome complex"/>
    <property type="evidence" value="ECO:0007669"/>
    <property type="project" value="UniProtKB-KW"/>
</dbReference>
<dbReference type="OrthoDB" id="422427at2759"/>
<accession>A0A9P6HAK4</accession>